<keyword evidence="1" id="KW-0812">Transmembrane</keyword>
<keyword evidence="1" id="KW-0472">Membrane</keyword>
<name>A0A1V4I8R0_9FIRM</name>
<keyword evidence="1" id="KW-1133">Transmembrane helix</keyword>
<dbReference type="InterPro" id="IPR014717">
    <property type="entry name" value="Transl_elong_EF1B/ribsomal_bS6"/>
</dbReference>
<sequence length="208" mass="24591">MIKLSKREKILLFILIILIILAAFYYLLFIPKYTKIKELRNELSQYEETINLLGDKQYDNLQESIADIDKKIYNQTQSLLPVIKQEKIIVILNEMLSKADLKGDIIEFSEVEDVNFDDEKKIVDIKKMVVNINYTGSYESLMNFIKQTQSYDKHIGIKSIRINKDNENYLVGRIGLELYSVSKLHNQDEEYLKWEYNNKYGKDNPFLD</sequence>
<comment type="caution">
    <text evidence="2">The sequence shown here is derived from an EMBL/GenBank/DDBJ whole genome shotgun (WGS) entry which is preliminary data.</text>
</comment>
<evidence type="ECO:0008006" key="4">
    <source>
        <dbReference type="Google" id="ProtNLM"/>
    </source>
</evidence>
<dbReference type="AlphaFoldDB" id="A0A1V4I8R0"/>
<accession>A0A1V4I8R0</accession>
<protein>
    <recommendedName>
        <fullName evidence="4">Pilus assembly protein, PilO</fullName>
    </recommendedName>
</protein>
<evidence type="ECO:0000313" key="2">
    <source>
        <dbReference type="EMBL" id="OPJ56336.1"/>
    </source>
</evidence>
<dbReference type="Proteomes" id="UP000190140">
    <property type="component" value="Unassembled WGS sequence"/>
</dbReference>
<reference evidence="2 3" key="1">
    <citation type="submission" date="2017-03" db="EMBL/GenBank/DDBJ databases">
        <title>Genome sequence of Clostridium thermoalcaliphilum DSM 7309.</title>
        <authorList>
            <person name="Poehlein A."/>
            <person name="Daniel R."/>
        </authorList>
    </citation>
    <scope>NUCLEOTIDE SEQUENCE [LARGE SCALE GENOMIC DNA]</scope>
    <source>
        <strain evidence="2 3">DSM 7309</strain>
    </source>
</reference>
<evidence type="ECO:0000256" key="1">
    <source>
        <dbReference type="SAM" id="Phobius"/>
    </source>
</evidence>
<dbReference type="RefSeq" id="WP_079411347.1">
    <property type="nucleotide sequence ID" value="NZ_MZGW01000002.1"/>
</dbReference>
<gene>
    <name evidence="2" type="ORF">CLOTH_07400</name>
</gene>
<keyword evidence="3" id="KW-1185">Reference proteome</keyword>
<dbReference type="Gene3D" id="3.30.70.60">
    <property type="match status" value="1"/>
</dbReference>
<dbReference type="OrthoDB" id="1704601at2"/>
<organism evidence="2 3">
    <name type="scientific">Alkalithermobacter paradoxus</name>
    <dbReference type="NCBI Taxonomy" id="29349"/>
    <lineage>
        <taxon>Bacteria</taxon>
        <taxon>Bacillati</taxon>
        <taxon>Bacillota</taxon>
        <taxon>Clostridia</taxon>
        <taxon>Peptostreptococcales</taxon>
        <taxon>Tepidibacteraceae</taxon>
        <taxon>Alkalithermobacter</taxon>
    </lineage>
</organism>
<dbReference type="EMBL" id="MZGW01000002">
    <property type="protein sequence ID" value="OPJ56336.1"/>
    <property type="molecule type" value="Genomic_DNA"/>
</dbReference>
<proteinExistence type="predicted"/>
<dbReference type="STRING" id="29349.CLOTH_07400"/>
<feature type="transmembrane region" description="Helical" evidence="1">
    <location>
        <begin position="12"/>
        <end position="30"/>
    </location>
</feature>
<evidence type="ECO:0000313" key="3">
    <source>
        <dbReference type="Proteomes" id="UP000190140"/>
    </source>
</evidence>